<dbReference type="PANTHER" id="PTHR28570:SF2">
    <property type="entry name" value="M18 FAMILY AMINOPEPTIDASE 1-RELATED"/>
    <property type="match status" value="1"/>
</dbReference>
<dbReference type="EMBL" id="JAOSHN010000006">
    <property type="protein sequence ID" value="MCU7379684.1"/>
    <property type="molecule type" value="Genomic_DNA"/>
</dbReference>
<name>A0A9J6QV14_9FIRM</name>
<evidence type="ECO:0000256" key="9">
    <source>
        <dbReference type="RuleBase" id="RU004386"/>
    </source>
</evidence>
<dbReference type="SUPFAM" id="SSF53187">
    <property type="entry name" value="Zn-dependent exopeptidases"/>
    <property type="match status" value="1"/>
</dbReference>
<evidence type="ECO:0000313" key="11">
    <source>
        <dbReference type="EMBL" id="MCU7379684.1"/>
    </source>
</evidence>
<dbReference type="GO" id="GO:0008270">
    <property type="term" value="F:zinc ion binding"/>
    <property type="evidence" value="ECO:0007669"/>
    <property type="project" value="InterPro"/>
</dbReference>
<comment type="caution">
    <text evidence="11">The sequence shown here is derived from an EMBL/GenBank/DDBJ whole genome shotgun (WGS) entry which is preliminary data.</text>
</comment>
<evidence type="ECO:0000256" key="8">
    <source>
        <dbReference type="ARBA" id="ARBA00023049"/>
    </source>
</evidence>
<dbReference type="SUPFAM" id="SSF101821">
    <property type="entry name" value="Aminopeptidase/glucanase lid domain"/>
    <property type="match status" value="1"/>
</dbReference>
<dbReference type="EC" id="3.4.11.-" evidence="10"/>
<keyword evidence="7 9" id="KW-0862">Zinc</keyword>
<dbReference type="NCBIfam" id="NF002600">
    <property type="entry name" value="PRK02256.1"/>
    <property type="match status" value="1"/>
</dbReference>
<reference evidence="11" key="1">
    <citation type="submission" date="2022-09" db="EMBL/GenBank/DDBJ databases">
        <title>Culturomic study of gut microbiota in children with autism spectrum disorder.</title>
        <authorList>
            <person name="Efimov B.A."/>
            <person name="Chaplin A.V."/>
            <person name="Sokolova S.R."/>
            <person name="Pikina A.P."/>
            <person name="Korzhanova M."/>
            <person name="Belova V."/>
            <person name="Korostin D."/>
        </authorList>
    </citation>
    <scope>NUCLEOTIDE SEQUENCE</scope>
    <source>
        <strain evidence="11">ASD5510</strain>
    </source>
</reference>
<dbReference type="AlphaFoldDB" id="A0A9J6QV14"/>
<dbReference type="PRINTS" id="PR00932">
    <property type="entry name" value="AMINO1PTASE"/>
</dbReference>
<evidence type="ECO:0000256" key="6">
    <source>
        <dbReference type="ARBA" id="ARBA00022801"/>
    </source>
</evidence>
<organism evidence="11 12">
    <name type="scientific">Hominibacterium faecale</name>
    <dbReference type="NCBI Taxonomy" id="2839743"/>
    <lineage>
        <taxon>Bacteria</taxon>
        <taxon>Bacillati</taxon>
        <taxon>Bacillota</taxon>
        <taxon>Clostridia</taxon>
        <taxon>Peptostreptococcales</taxon>
        <taxon>Anaerovoracaceae</taxon>
        <taxon>Hominibacterium</taxon>
    </lineage>
</organism>
<dbReference type="GO" id="GO:0006508">
    <property type="term" value="P:proteolysis"/>
    <property type="evidence" value="ECO:0007669"/>
    <property type="project" value="UniProtKB-KW"/>
</dbReference>
<dbReference type="RefSeq" id="WP_253020904.1">
    <property type="nucleotide sequence ID" value="NZ_JAOSHN010000006.1"/>
</dbReference>
<dbReference type="InterPro" id="IPR023358">
    <property type="entry name" value="Peptidase_M18_dom2"/>
</dbReference>
<dbReference type="GO" id="GO:0008237">
    <property type="term" value="F:metallopeptidase activity"/>
    <property type="evidence" value="ECO:0007669"/>
    <property type="project" value="UniProtKB-KW"/>
</dbReference>
<keyword evidence="12" id="KW-1185">Reference proteome</keyword>
<dbReference type="GO" id="GO:0004177">
    <property type="term" value="F:aminopeptidase activity"/>
    <property type="evidence" value="ECO:0007669"/>
    <property type="project" value="UniProtKB-KW"/>
</dbReference>
<keyword evidence="4 9" id="KW-0645">Protease</keyword>
<keyword evidence="6 9" id="KW-0378">Hydrolase</keyword>
<dbReference type="Pfam" id="PF02127">
    <property type="entry name" value="Peptidase_M18"/>
    <property type="match status" value="1"/>
</dbReference>
<dbReference type="InterPro" id="IPR001948">
    <property type="entry name" value="Peptidase_M18"/>
</dbReference>
<keyword evidence="8 9" id="KW-0482">Metalloprotease</keyword>
<proteinExistence type="inferred from homology"/>
<evidence type="ECO:0000256" key="10">
    <source>
        <dbReference type="RuleBase" id="RU004387"/>
    </source>
</evidence>
<comment type="cofactor">
    <cofactor evidence="1 10">
        <name>Zn(2+)</name>
        <dbReference type="ChEBI" id="CHEBI:29105"/>
    </cofactor>
</comment>
<evidence type="ECO:0000313" key="12">
    <source>
        <dbReference type="Proteomes" id="UP001065549"/>
    </source>
</evidence>
<evidence type="ECO:0000256" key="1">
    <source>
        <dbReference type="ARBA" id="ARBA00001947"/>
    </source>
</evidence>
<dbReference type="Gene3D" id="3.40.630.10">
    <property type="entry name" value="Zn peptidases"/>
    <property type="match status" value="1"/>
</dbReference>
<sequence>MYRRNAWEKYREEDLRKVMDFNEGYKRFLSSAKTERECVKEAVRLAEEKGFVNLQGVFKSGRPLKAGDKLYGINRHKNVVLFVLGEKPLEEGMRILGAHIDSPRLDLKPNPLYEEGGLVLADTHYYGGIKKYQWTALPLAIHGVVVRRDGSKAEIRIGEEDGEPVVGISDLLYHFSEEQLKKSGETVVEGENLDVTFGHMPLKDTEKEAVKSNILKLLKETYDIEEEDFFSAELEIVPAGAAKDYGLDRSMVMAYGQDDRVGAYTSLAAVLDLEHSRHTACCVLFDKEEIGDVGATGAHSLYLENLVAELIWYMGNTSPLAARQAMARSKMFSCDVSAAFDPLYPEVYEKKNTAILGHGMVLSKYTGSGGKIYSNDANPEYIASLRRIFESAGVNYQTAEQGKVDTGMFQTIAYIMSSYNLDVIDAGVAVMNMHAPWEVVSKADVYETYFGCKTFLEKM</sequence>
<dbReference type="GO" id="GO:0005737">
    <property type="term" value="C:cytoplasm"/>
    <property type="evidence" value="ECO:0007669"/>
    <property type="project" value="UniProtKB-ARBA"/>
</dbReference>
<dbReference type="Gene3D" id="2.30.250.10">
    <property type="entry name" value="Aminopeptidase i, Domain 2"/>
    <property type="match status" value="1"/>
</dbReference>
<evidence type="ECO:0000256" key="4">
    <source>
        <dbReference type="ARBA" id="ARBA00022670"/>
    </source>
</evidence>
<evidence type="ECO:0000256" key="5">
    <source>
        <dbReference type="ARBA" id="ARBA00022723"/>
    </source>
</evidence>
<protein>
    <recommendedName>
        <fullName evidence="10">M18 family aminopeptidase</fullName>
        <ecNumber evidence="10">3.4.11.-</ecNumber>
    </recommendedName>
</protein>
<gene>
    <name evidence="11" type="ORF">OBO34_15165</name>
</gene>
<evidence type="ECO:0000256" key="3">
    <source>
        <dbReference type="ARBA" id="ARBA00022438"/>
    </source>
</evidence>
<dbReference type="PANTHER" id="PTHR28570">
    <property type="entry name" value="ASPARTYL AMINOPEPTIDASE"/>
    <property type="match status" value="1"/>
</dbReference>
<evidence type="ECO:0000256" key="2">
    <source>
        <dbReference type="ARBA" id="ARBA00008290"/>
    </source>
</evidence>
<dbReference type="Proteomes" id="UP001065549">
    <property type="component" value="Unassembled WGS sequence"/>
</dbReference>
<keyword evidence="3 9" id="KW-0031">Aminopeptidase</keyword>
<evidence type="ECO:0000256" key="7">
    <source>
        <dbReference type="ARBA" id="ARBA00022833"/>
    </source>
</evidence>
<comment type="similarity">
    <text evidence="2 9">Belongs to the peptidase M18 family.</text>
</comment>
<accession>A0A9J6QV14</accession>
<keyword evidence="5 9" id="KW-0479">Metal-binding</keyword>